<evidence type="ECO:0000313" key="4">
    <source>
        <dbReference type="WBParaSite" id="TCLT_0000913801-mRNA-1"/>
    </source>
</evidence>
<reference evidence="4" key="1">
    <citation type="submission" date="2017-02" db="UniProtKB">
        <authorList>
            <consortium name="WormBaseParasite"/>
        </authorList>
    </citation>
    <scope>IDENTIFICATION</scope>
</reference>
<dbReference type="WBParaSite" id="TCLT_0000913801-mRNA-1">
    <property type="protein sequence ID" value="TCLT_0000913801-mRNA-1"/>
    <property type="gene ID" value="TCLT_0000913801"/>
</dbReference>
<dbReference type="EMBL" id="UYYF01004735">
    <property type="protein sequence ID" value="VDN06737.1"/>
    <property type="molecule type" value="Genomic_DNA"/>
</dbReference>
<evidence type="ECO:0000313" key="3">
    <source>
        <dbReference type="Proteomes" id="UP000276776"/>
    </source>
</evidence>
<dbReference type="AlphaFoldDB" id="A0A0N5D7S8"/>
<protein>
    <submittedName>
        <fullName evidence="4">C2H2-type domain-containing protein</fullName>
    </submittedName>
</protein>
<evidence type="ECO:0000256" key="1">
    <source>
        <dbReference type="SAM" id="MobiDB-lite"/>
    </source>
</evidence>
<feature type="region of interest" description="Disordered" evidence="1">
    <location>
        <begin position="93"/>
        <end position="118"/>
    </location>
</feature>
<proteinExistence type="predicted"/>
<name>A0A0N5D7S8_THECL</name>
<accession>A0A0N5D7S8</accession>
<organism evidence="4">
    <name type="scientific">Thelazia callipaeda</name>
    <name type="common">Oriental eyeworm</name>
    <name type="synonym">Parasitic nematode</name>
    <dbReference type="NCBI Taxonomy" id="103827"/>
    <lineage>
        <taxon>Eukaryota</taxon>
        <taxon>Metazoa</taxon>
        <taxon>Ecdysozoa</taxon>
        <taxon>Nematoda</taxon>
        <taxon>Chromadorea</taxon>
        <taxon>Rhabditida</taxon>
        <taxon>Spirurina</taxon>
        <taxon>Spiruromorpha</taxon>
        <taxon>Thelazioidea</taxon>
        <taxon>Thelaziidae</taxon>
        <taxon>Thelazia</taxon>
    </lineage>
</organism>
<dbReference type="Proteomes" id="UP000276776">
    <property type="component" value="Unassembled WGS sequence"/>
</dbReference>
<gene>
    <name evidence="2" type="ORF">TCLT_LOCUS9127</name>
</gene>
<feature type="compositionally biased region" description="Basic and acidic residues" evidence="1">
    <location>
        <begin position="93"/>
        <end position="104"/>
    </location>
</feature>
<keyword evidence="3" id="KW-1185">Reference proteome</keyword>
<sequence>METDFNESFQNELQKEIEKRRNGINKHWKLSSCISYVYENKKWFHANLLNSDVTLKLPNSIFLPPSQVVKLMAEYDADMTTVELLRKSGNFSEYEKSEERKPKSDQPSTKSSDENKQHQVTPREEYWCGNLECPFCASEFDNEHRLKLHRRQCNFAKTGFTMMATKKQALCAINEFMWDPEITAFESKWKDRCFMSWIHASRQHGFEDHMSMKCILDFEAQNYRANQAESSGSNLTRKRKSKNSFQSIARLMKRNKL</sequence>
<reference evidence="2 3" key="2">
    <citation type="submission" date="2018-11" db="EMBL/GenBank/DDBJ databases">
        <authorList>
            <consortium name="Pathogen Informatics"/>
        </authorList>
    </citation>
    <scope>NUCLEOTIDE SEQUENCE [LARGE SCALE GENOMIC DNA]</scope>
</reference>
<dbReference type="OrthoDB" id="6110130at2759"/>
<evidence type="ECO:0000313" key="2">
    <source>
        <dbReference type="EMBL" id="VDN06737.1"/>
    </source>
</evidence>